<gene>
    <name evidence="2" type="ORF">DEJ49_23380</name>
</gene>
<dbReference type="EMBL" id="CP029191">
    <property type="protein sequence ID" value="QES43530.1"/>
    <property type="molecule type" value="Genomic_DNA"/>
</dbReference>
<feature type="signal peptide" evidence="1">
    <location>
        <begin position="1"/>
        <end position="26"/>
    </location>
</feature>
<name>A0A5P2CMI3_STRVZ</name>
<evidence type="ECO:0000256" key="1">
    <source>
        <dbReference type="SAM" id="SignalP"/>
    </source>
</evidence>
<dbReference type="Proteomes" id="UP000324015">
    <property type="component" value="Chromosome"/>
</dbReference>
<dbReference type="RefSeq" id="WP_150185935.1">
    <property type="nucleotide sequence ID" value="NZ_CP029191.1"/>
</dbReference>
<dbReference type="AlphaFoldDB" id="A0A5P2CMI3"/>
<proteinExistence type="predicted"/>
<accession>A0A5P2CMI3</accession>
<evidence type="ECO:0000313" key="2">
    <source>
        <dbReference type="EMBL" id="QES43530.1"/>
    </source>
</evidence>
<reference evidence="2 3" key="1">
    <citation type="submission" date="2018-05" db="EMBL/GenBank/DDBJ databases">
        <title>Streptomyces venezuelae.</title>
        <authorList>
            <person name="Kim W."/>
            <person name="Lee N."/>
            <person name="Cho B.-K."/>
        </authorList>
    </citation>
    <scope>NUCLEOTIDE SEQUENCE [LARGE SCALE GENOMIC DNA]</scope>
    <source>
        <strain evidence="2 3">ATCC 14585</strain>
    </source>
</reference>
<evidence type="ECO:0000313" key="3">
    <source>
        <dbReference type="Proteomes" id="UP000324015"/>
    </source>
</evidence>
<organism evidence="2 3">
    <name type="scientific">Streptomyces venezuelae</name>
    <dbReference type="NCBI Taxonomy" id="54571"/>
    <lineage>
        <taxon>Bacteria</taxon>
        <taxon>Bacillati</taxon>
        <taxon>Actinomycetota</taxon>
        <taxon>Actinomycetes</taxon>
        <taxon>Kitasatosporales</taxon>
        <taxon>Streptomycetaceae</taxon>
        <taxon>Streptomyces</taxon>
    </lineage>
</organism>
<protein>
    <submittedName>
        <fullName evidence="2">Chaplin</fullName>
    </submittedName>
</protein>
<feature type="chain" id="PRO_5025024720" evidence="1">
    <location>
        <begin position="27"/>
        <end position="63"/>
    </location>
</feature>
<keyword evidence="1" id="KW-0732">Signal</keyword>
<sequence>MRIRTAAATTVLAALTVLGGAGVASATGHDGDDGVGYGIESGSDINTVHNEANIASFGDLVMD</sequence>